<dbReference type="Proteomes" id="UP001596512">
    <property type="component" value="Unassembled WGS sequence"/>
</dbReference>
<evidence type="ECO:0000313" key="2">
    <source>
        <dbReference type="Proteomes" id="UP001596512"/>
    </source>
</evidence>
<sequence>MRGDLLLPAPVTTSRVSGTSWCTTWTGVLTPAMAKFDRNAGCRATSARWARRNAVSSHGIRSR</sequence>
<proteinExistence type="predicted"/>
<protein>
    <submittedName>
        <fullName evidence="1">Uncharacterized protein</fullName>
    </submittedName>
</protein>
<comment type="caution">
    <text evidence="1">The sequence shown here is derived from an EMBL/GenBank/DDBJ whole genome shotgun (WGS) entry which is preliminary data.</text>
</comment>
<organism evidence="1 2">
    <name type="scientific">Actinokineospora soli</name>
    <dbReference type="NCBI Taxonomy" id="1048753"/>
    <lineage>
        <taxon>Bacteria</taxon>
        <taxon>Bacillati</taxon>
        <taxon>Actinomycetota</taxon>
        <taxon>Actinomycetes</taxon>
        <taxon>Pseudonocardiales</taxon>
        <taxon>Pseudonocardiaceae</taxon>
        <taxon>Actinokineospora</taxon>
    </lineage>
</organism>
<dbReference type="EMBL" id="JBHTEY010000004">
    <property type="protein sequence ID" value="MFC7615103.1"/>
    <property type="molecule type" value="Genomic_DNA"/>
</dbReference>
<evidence type="ECO:0000313" key="1">
    <source>
        <dbReference type="EMBL" id="MFC7615103.1"/>
    </source>
</evidence>
<reference evidence="2" key="1">
    <citation type="journal article" date="2019" name="Int. J. Syst. Evol. Microbiol.">
        <title>The Global Catalogue of Microorganisms (GCM) 10K type strain sequencing project: providing services to taxonomists for standard genome sequencing and annotation.</title>
        <authorList>
            <consortium name="The Broad Institute Genomics Platform"/>
            <consortium name="The Broad Institute Genome Sequencing Center for Infectious Disease"/>
            <person name="Wu L."/>
            <person name="Ma J."/>
        </authorList>
    </citation>
    <scope>NUCLEOTIDE SEQUENCE [LARGE SCALE GENOMIC DNA]</scope>
    <source>
        <strain evidence="2">JCM 17695</strain>
    </source>
</reference>
<name>A0ABW2TQQ2_9PSEU</name>
<accession>A0ABW2TQQ2</accession>
<gene>
    <name evidence="1" type="ORF">ACFQV2_17895</name>
</gene>
<keyword evidence="2" id="KW-1185">Reference proteome</keyword>